<dbReference type="Proteomes" id="UP001469365">
    <property type="component" value="Unassembled WGS sequence"/>
</dbReference>
<dbReference type="EMBL" id="JBBPCC010000039">
    <property type="protein sequence ID" value="MEK8132970.1"/>
    <property type="molecule type" value="Genomic_DNA"/>
</dbReference>
<organism evidence="1 2">
    <name type="scientific">Paenibacillus filicis</name>
    <dbReference type="NCBI Taxonomy" id="669464"/>
    <lineage>
        <taxon>Bacteria</taxon>
        <taxon>Bacillati</taxon>
        <taxon>Bacillota</taxon>
        <taxon>Bacilli</taxon>
        <taxon>Bacillales</taxon>
        <taxon>Paenibacillaceae</taxon>
        <taxon>Paenibacillus</taxon>
    </lineage>
</organism>
<name>A0ABU9DVR4_9BACL</name>
<protein>
    <submittedName>
        <fullName evidence="1">Uncharacterized protein</fullName>
    </submittedName>
</protein>
<accession>A0ABU9DVR4</accession>
<sequence>MNTRDEVVNSILDFLQSDKRSLLLTGTHQYEKHRLIMHVLKEYISERSKVLFRANYMQNIGSFFDEHYEVYKTGIGYELGIHTLYFDSIKNTSWNNTGMEYDFAILYPLDNVVKSKQRIEILNDLFETRNINKLFLVSWTDDLSYDYSELKDYYDQHTVFDELEENLS</sequence>
<comment type="caution">
    <text evidence="1">The sequence shown here is derived from an EMBL/GenBank/DDBJ whole genome shotgun (WGS) entry which is preliminary data.</text>
</comment>
<proteinExistence type="predicted"/>
<gene>
    <name evidence="1" type="ORF">WMW72_34335</name>
</gene>
<dbReference type="RefSeq" id="WP_341420100.1">
    <property type="nucleotide sequence ID" value="NZ_JBBPCC010000039.1"/>
</dbReference>
<reference evidence="1 2" key="1">
    <citation type="submission" date="2024-04" db="EMBL/GenBank/DDBJ databases">
        <title>draft genome sequnece of Paenibacillus filicis.</title>
        <authorList>
            <person name="Kim D.-U."/>
        </authorList>
    </citation>
    <scope>NUCLEOTIDE SEQUENCE [LARGE SCALE GENOMIC DNA]</scope>
    <source>
        <strain evidence="1 2">KACC14197</strain>
    </source>
</reference>
<evidence type="ECO:0000313" key="2">
    <source>
        <dbReference type="Proteomes" id="UP001469365"/>
    </source>
</evidence>
<evidence type="ECO:0000313" key="1">
    <source>
        <dbReference type="EMBL" id="MEK8132970.1"/>
    </source>
</evidence>
<keyword evidence="2" id="KW-1185">Reference proteome</keyword>